<dbReference type="NCBIfam" id="TIGR04056">
    <property type="entry name" value="OMP_RagA_SusC"/>
    <property type="match status" value="1"/>
</dbReference>
<name>A0A3D8Y4Y7_9BACT</name>
<dbReference type="InterPro" id="IPR023996">
    <property type="entry name" value="TonB-dep_OMP_SusC/RagA"/>
</dbReference>
<dbReference type="InterPro" id="IPR023997">
    <property type="entry name" value="TonB-dep_OMP_SusC/RagA_CS"/>
</dbReference>
<dbReference type="InterPro" id="IPR008969">
    <property type="entry name" value="CarboxyPept-like_regulatory"/>
</dbReference>
<proteinExistence type="inferred from homology"/>
<dbReference type="GO" id="GO:0009279">
    <property type="term" value="C:cell outer membrane"/>
    <property type="evidence" value="ECO:0007669"/>
    <property type="project" value="UniProtKB-SubCell"/>
</dbReference>
<keyword evidence="3 7" id="KW-1134">Transmembrane beta strand</keyword>
<dbReference type="OrthoDB" id="9768177at2"/>
<dbReference type="Gene3D" id="2.170.130.10">
    <property type="entry name" value="TonB-dependent receptor, plug domain"/>
    <property type="match status" value="1"/>
</dbReference>
<dbReference type="SUPFAM" id="SSF56935">
    <property type="entry name" value="Porins"/>
    <property type="match status" value="1"/>
</dbReference>
<evidence type="ECO:0000313" key="12">
    <source>
        <dbReference type="Proteomes" id="UP000256373"/>
    </source>
</evidence>
<feature type="domain" description="TonB-dependent receptor plug" evidence="9">
    <location>
        <begin position="114"/>
        <end position="234"/>
    </location>
</feature>
<dbReference type="Pfam" id="PF14905">
    <property type="entry name" value="OMP_b-brl_3"/>
    <property type="match status" value="1"/>
</dbReference>
<dbReference type="InterPro" id="IPR039426">
    <property type="entry name" value="TonB-dep_rcpt-like"/>
</dbReference>
<dbReference type="Pfam" id="PF07715">
    <property type="entry name" value="Plug"/>
    <property type="match status" value="1"/>
</dbReference>
<evidence type="ECO:0000256" key="1">
    <source>
        <dbReference type="ARBA" id="ARBA00004571"/>
    </source>
</evidence>
<dbReference type="SUPFAM" id="SSF49464">
    <property type="entry name" value="Carboxypeptidase regulatory domain-like"/>
    <property type="match status" value="1"/>
</dbReference>
<feature type="chain" id="PRO_5017612177" description="SusC/RagA family TonB-linked outer membrane protein" evidence="8">
    <location>
        <begin position="19"/>
        <end position="1040"/>
    </location>
</feature>
<evidence type="ECO:0000256" key="7">
    <source>
        <dbReference type="PROSITE-ProRule" id="PRU01360"/>
    </source>
</evidence>
<evidence type="ECO:0000256" key="6">
    <source>
        <dbReference type="ARBA" id="ARBA00023237"/>
    </source>
</evidence>
<dbReference type="Pfam" id="PF13715">
    <property type="entry name" value="CarbopepD_reg_2"/>
    <property type="match status" value="1"/>
</dbReference>
<feature type="signal peptide" evidence="8">
    <location>
        <begin position="1"/>
        <end position="18"/>
    </location>
</feature>
<evidence type="ECO:0008006" key="13">
    <source>
        <dbReference type="Google" id="ProtNLM"/>
    </source>
</evidence>
<dbReference type="InterPro" id="IPR036942">
    <property type="entry name" value="Beta-barrel_TonB_sf"/>
</dbReference>
<comment type="caution">
    <text evidence="11">The sequence shown here is derived from an EMBL/GenBank/DDBJ whole genome shotgun (WGS) entry which is preliminary data.</text>
</comment>
<protein>
    <recommendedName>
        <fullName evidence="13">SusC/RagA family TonB-linked outer membrane protein</fullName>
    </recommendedName>
</protein>
<dbReference type="PROSITE" id="PS52016">
    <property type="entry name" value="TONB_DEPENDENT_REC_3"/>
    <property type="match status" value="1"/>
</dbReference>
<evidence type="ECO:0000259" key="9">
    <source>
        <dbReference type="Pfam" id="PF07715"/>
    </source>
</evidence>
<evidence type="ECO:0000256" key="5">
    <source>
        <dbReference type="ARBA" id="ARBA00023136"/>
    </source>
</evidence>
<gene>
    <name evidence="11" type="ORF">DSL64_23625</name>
</gene>
<organism evidence="11 12">
    <name type="scientific">Dyadobacter luteus</name>
    <dbReference type="NCBI Taxonomy" id="2259619"/>
    <lineage>
        <taxon>Bacteria</taxon>
        <taxon>Pseudomonadati</taxon>
        <taxon>Bacteroidota</taxon>
        <taxon>Cytophagia</taxon>
        <taxon>Cytophagales</taxon>
        <taxon>Spirosomataceae</taxon>
        <taxon>Dyadobacter</taxon>
    </lineage>
</organism>
<keyword evidence="2 7" id="KW-0813">Transport</keyword>
<evidence type="ECO:0000259" key="10">
    <source>
        <dbReference type="Pfam" id="PF14905"/>
    </source>
</evidence>
<dbReference type="NCBIfam" id="TIGR04057">
    <property type="entry name" value="SusC_RagA_signa"/>
    <property type="match status" value="1"/>
</dbReference>
<dbReference type="EMBL" id="QNUL01000027">
    <property type="protein sequence ID" value="REA57519.1"/>
    <property type="molecule type" value="Genomic_DNA"/>
</dbReference>
<evidence type="ECO:0000256" key="2">
    <source>
        <dbReference type="ARBA" id="ARBA00022448"/>
    </source>
</evidence>
<dbReference type="InterPro" id="IPR037066">
    <property type="entry name" value="Plug_dom_sf"/>
</dbReference>
<dbReference type="AlphaFoldDB" id="A0A3D8Y4Y7"/>
<evidence type="ECO:0000256" key="3">
    <source>
        <dbReference type="ARBA" id="ARBA00022452"/>
    </source>
</evidence>
<comment type="subcellular location">
    <subcellularLocation>
        <location evidence="1 7">Cell outer membrane</location>
        <topology evidence="1 7">Multi-pass membrane protein</topology>
    </subcellularLocation>
</comment>
<keyword evidence="6 7" id="KW-0998">Cell outer membrane</keyword>
<sequence>MRKYLLFLCLFCSGVVLAQNKVITGTVTSGEDGSLLPGVSILVKGTTAGTTTNAEGAYSISTSSNATLVVSFIGFVTKEVDVAGKSVLNITLDNDIQNLSEVVVTAFGIKRDKKTLGYGVTQLNTEELTQARTTNVTNALAGKVPGVRVSGSGGAFTGSSIVIRGNTTFTGSNQPLFVIDGVPIDNGGGGTALQTGVPPSNRAIDINQDDIETMTVLKGPSAAALYGSRASNGVILITTKKGGLNQKNSVTFSTSYAIEEVNRLPDYQNEYGQGTGGRYINTSASSWGPKIAGQTVTNFFREEEQLQAYPNNVKDIFQKGKNFQGNLGFSGGNDKSSFRFSYGYLSNTSVIDINKLERHNFSLNTAYQVNKKLNVSVSANYVNNHSKRTQQGNQLSSPLFRAWFMPRSYDLTGLPFEDAAGNQTYFGGEDNPYWTIKHNRYNDEINRVIGNVALKYNITDWLNADYKLGTDVYSTFIHGYDQIGARGAANTTAGGAGGVLERRNQYRNFNSNLFFTATKNFGDFTSALIVGNEVSQIYNRTSSVTGLGVIVRDFEQMKNTTTYNPSFGSSKVRLIGLYGDLTFGYKSIASVNVTLRNDWSSTFLKDNRSYLYNAVAASLNITELFPTIKNDVIDNIKLRGNIATVGKAGTDFVYSTDSYFVGASSSDGFGPVVSFPYNGLQGFTLSNTAGNSGLGPEFTTNKEIAAEFSLFKSRLTFEGTVYQQKSRDLIFSVPVSGASGITSVTKNAGRMSNKGVELGVTVVPVKTKSVNWGLTFNYTQFKSKVEELADNVPNIFLGGFTTPNIRLVKGDEYGQIYGNAYLRQRQLEDGSQDRSSPMVIGATGLPLITTGVEKIGNPNPKFLLGINNSLSVKGFNLSFLIDIKKGGDQYSRNIADIRRNGVAAETAEFERFNADGTATTPYLFEGVNAAGEANTVPVTVEQYWGNSGKYAAAEGYILETSWVRLREASLSYKIPSKILTRTPFGSVEASVFGRNLWMHTPNYPHFDPEQNALGVSNAQGLEFNALPQTRSMGVSLRASF</sequence>
<evidence type="ECO:0000256" key="4">
    <source>
        <dbReference type="ARBA" id="ARBA00022692"/>
    </source>
</evidence>
<dbReference type="InterPro" id="IPR041700">
    <property type="entry name" value="OMP_b-brl_3"/>
</dbReference>
<accession>A0A3D8Y4Y7</accession>
<evidence type="ECO:0000313" key="11">
    <source>
        <dbReference type="EMBL" id="REA57519.1"/>
    </source>
</evidence>
<dbReference type="InterPro" id="IPR012910">
    <property type="entry name" value="Plug_dom"/>
</dbReference>
<reference evidence="11 12" key="1">
    <citation type="submission" date="2018-07" db="EMBL/GenBank/DDBJ databases">
        <title>Dyadobacter roseus sp. nov., isolated from rose rhizosphere soil.</title>
        <authorList>
            <person name="Chen L."/>
        </authorList>
    </citation>
    <scope>NUCLEOTIDE SEQUENCE [LARGE SCALE GENOMIC DNA]</scope>
    <source>
        <strain evidence="11 12">RS19</strain>
    </source>
</reference>
<keyword evidence="12" id="KW-1185">Reference proteome</keyword>
<keyword evidence="4 7" id="KW-0812">Transmembrane</keyword>
<dbReference type="Gene3D" id="2.60.40.1120">
    <property type="entry name" value="Carboxypeptidase-like, regulatory domain"/>
    <property type="match status" value="1"/>
</dbReference>
<comment type="similarity">
    <text evidence="7">Belongs to the TonB-dependent receptor family.</text>
</comment>
<feature type="domain" description="Outer membrane protein beta-barrel" evidence="10">
    <location>
        <begin position="688"/>
        <end position="790"/>
    </location>
</feature>
<evidence type="ECO:0000256" key="8">
    <source>
        <dbReference type="SAM" id="SignalP"/>
    </source>
</evidence>
<keyword evidence="8" id="KW-0732">Signal</keyword>
<keyword evidence="5 7" id="KW-0472">Membrane</keyword>
<dbReference type="Proteomes" id="UP000256373">
    <property type="component" value="Unassembled WGS sequence"/>
</dbReference>
<dbReference type="RefSeq" id="WP_115833421.1">
    <property type="nucleotide sequence ID" value="NZ_QNUL01000027.1"/>
</dbReference>
<dbReference type="Gene3D" id="2.40.170.20">
    <property type="entry name" value="TonB-dependent receptor, beta-barrel domain"/>
    <property type="match status" value="1"/>
</dbReference>